<dbReference type="Pfam" id="PF03061">
    <property type="entry name" value="4HBT"/>
    <property type="match status" value="1"/>
</dbReference>
<feature type="domain" description="HotDog ACOT-type" evidence="4">
    <location>
        <begin position="13"/>
        <end position="125"/>
    </location>
</feature>
<evidence type="ECO:0000256" key="1">
    <source>
        <dbReference type="ARBA" id="ARBA00010458"/>
    </source>
</evidence>
<dbReference type="Gene3D" id="3.10.129.10">
    <property type="entry name" value="Hotdog Thioesterase"/>
    <property type="match status" value="1"/>
</dbReference>
<evidence type="ECO:0000256" key="3">
    <source>
        <dbReference type="PROSITE-ProRule" id="PRU01106"/>
    </source>
</evidence>
<accession>A0A2A4YIT2</accession>
<evidence type="ECO:0000256" key="2">
    <source>
        <dbReference type="ARBA" id="ARBA00022801"/>
    </source>
</evidence>
<dbReference type="CDD" id="cd03442">
    <property type="entry name" value="BFIT_BACH"/>
    <property type="match status" value="1"/>
</dbReference>
<dbReference type="GO" id="GO:0005829">
    <property type="term" value="C:cytosol"/>
    <property type="evidence" value="ECO:0007669"/>
    <property type="project" value="TreeGrafter"/>
</dbReference>
<name>A0A2A4YIT2_UNCAE</name>
<dbReference type="InterPro" id="IPR033120">
    <property type="entry name" value="HOTDOG_ACOT"/>
</dbReference>
<evidence type="ECO:0000313" key="6">
    <source>
        <dbReference type="Proteomes" id="UP000217838"/>
    </source>
</evidence>
<dbReference type="Proteomes" id="UP000217838">
    <property type="component" value="Unassembled WGS sequence"/>
</dbReference>
<dbReference type="PROSITE" id="PS51770">
    <property type="entry name" value="HOTDOG_ACOT"/>
    <property type="match status" value="1"/>
</dbReference>
<evidence type="ECO:0000259" key="4">
    <source>
        <dbReference type="PROSITE" id="PS51770"/>
    </source>
</evidence>
<gene>
    <name evidence="5" type="ORF">COB11_04175</name>
</gene>
<dbReference type="SUPFAM" id="SSF54637">
    <property type="entry name" value="Thioesterase/thiol ester dehydrase-isomerase"/>
    <property type="match status" value="1"/>
</dbReference>
<dbReference type="InterPro" id="IPR040170">
    <property type="entry name" value="Cytosol_ACT"/>
</dbReference>
<evidence type="ECO:0000313" key="5">
    <source>
        <dbReference type="EMBL" id="PCI94225.1"/>
    </source>
</evidence>
<dbReference type="AlphaFoldDB" id="A0A2A4YIT2"/>
<reference evidence="6" key="1">
    <citation type="submission" date="2017-08" db="EMBL/GenBank/DDBJ databases">
        <title>A dynamic microbial community with high functional redundancy inhabits the cold, oxic subseafloor aquifer.</title>
        <authorList>
            <person name="Tully B.J."/>
            <person name="Wheat C.G."/>
            <person name="Glazer B.T."/>
            <person name="Huber J.A."/>
        </authorList>
    </citation>
    <scope>NUCLEOTIDE SEQUENCE [LARGE SCALE GENOMIC DNA]</scope>
</reference>
<dbReference type="InterPro" id="IPR029069">
    <property type="entry name" value="HotDog_dom_sf"/>
</dbReference>
<organism evidence="5 6">
    <name type="scientific">Aerophobetes bacterium</name>
    <dbReference type="NCBI Taxonomy" id="2030807"/>
    <lineage>
        <taxon>Bacteria</taxon>
        <taxon>Candidatus Aerophobota</taxon>
    </lineage>
</organism>
<dbReference type="PANTHER" id="PTHR11049">
    <property type="entry name" value="ACYL COENZYME A THIOESTER HYDROLASE"/>
    <property type="match status" value="1"/>
</dbReference>
<dbReference type="PANTHER" id="PTHR11049:SF16">
    <property type="entry name" value="PROTEIN VDLD"/>
    <property type="match status" value="1"/>
</dbReference>
<protein>
    <submittedName>
        <fullName evidence="5">Acyl-CoA thioesterase</fullName>
    </submittedName>
</protein>
<proteinExistence type="inferred from homology"/>
<sequence length="169" mass="19158">MTSQEKKGKTIEDSSVEDHTYRIFPNDLNSNGTVFGGLIMSVLDRIALVVAERHSETTCVTASVDALHFLQPAGREDNLIFKAAINHVWNTSMEVGLKVVAEHGKTRKSRHIVSAYFTFVALDKHQNPTSVAPILPKTKDEKRRFREAEIRRKHRVIHKKEIAKERSAE</sequence>
<comment type="similarity">
    <text evidence="1">Belongs to the acyl coenzyme A hydrolase family.</text>
</comment>
<dbReference type="EMBL" id="NVUU01000043">
    <property type="protein sequence ID" value="PCI94225.1"/>
    <property type="molecule type" value="Genomic_DNA"/>
</dbReference>
<dbReference type="GO" id="GO:0052816">
    <property type="term" value="F:long-chain fatty acyl-CoA hydrolase activity"/>
    <property type="evidence" value="ECO:0007669"/>
    <property type="project" value="TreeGrafter"/>
</dbReference>
<keyword evidence="2 3" id="KW-0378">Hydrolase</keyword>
<comment type="caution">
    <text evidence="5">The sequence shown here is derived from an EMBL/GenBank/DDBJ whole genome shotgun (WGS) entry which is preliminary data.</text>
</comment>
<dbReference type="InterPro" id="IPR006683">
    <property type="entry name" value="Thioestr_dom"/>
</dbReference>
<dbReference type="GO" id="GO:0006637">
    <property type="term" value="P:acyl-CoA metabolic process"/>
    <property type="evidence" value="ECO:0007669"/>
    <property type="project" value="TreeGrafter"/>
</dbReference>